<dbReference type="Proteomes" id="UP000360750">
    <property type="component" value="Unassembled WGS sequence"/>
</dbReference>
<dbReference type="InterPro" id="IPR021456">
    <property type="entry name" value="DUF3107"/>
</dbReference>
<organism evidence="1 2">
    <name type="scientific">Gordonia paraffinivorans</name>
    <dbReference type="NCBI Taxonomy" id="175628"/>
    <lineage>
        <taxon>Bacteria</taxon>
        <taxon>Bacillati</taxon>
        <taxon>Actinomycetota</taxon>
        <taxon>Actinomycetes</taxon>
        <taxon>Mycobacteriales</taxon>
        <taxon>Gordoniaceae</taxon>
        <taxon>Gordonia</taxon>
    </lineage>
</organism>
<gene>
    <name evidence="1" type="ORF">NCTC8139_01452</name>
</gene>
<evidence type="ECO:0000313" key="1">
    <source>
        <dbReference type="EMBL" id="VFA87910.1"/>
    </source>
</evidence>
<sequence length="76" mass="8121">MAVEVKIGITESPRELIVATPLTSDEAYNEVEAALGGSKELLTLVDERGARYIVPVTKIAYVEVGAAENRRVGFGS</sequence>
<comment type="caution">
    <text evidence="1">The sequence shown here is derived from an EMBL/GenBank/DDBJ whole genome shotgun (WGS) entry which is preliminary data.</text>
</comment>
<name>A0ABD7V164_9ACTN</name>
<accession>A0ABD7V164</accession>
<dbReference type="EMBL" id="CAACYD010000006">
    <property type="protein sequence ID" value="VFA87910.1"/>
    <property type="molecule type" value="Genomic_DNA"/>
</dbReference>
<dbReference type="AlphaFoldDB" id="A0ABD7V164"/>
<protein>
    <submittedName>
        <fullName evidence="1">Protein of uncharacterized function (DUF3107)</fullName>
    </submittedName>
</protein>
<dbReference type="RefSeq" id="WP_109239339.1">
    <property type="nucleotide sequence ID" value="NZ_CAACYD010000006.1"/>
</dbReference>
<proteinExistence type="predicted"/>
<reference evidence="1 2" key="1">
    <citation type="submission" date="2019-02" db="EMBL/GenBank/DDBJ databases">
        <authorList>
            <consortium name="Pathogen Informatics"/>
        </authorList>
    </citation>
    <scope>NUCLEOTIDE SEQUENCE [LARGE SCALE GENOMIC DNA]</scope>
    <source>
        <strain evidence="1 2">3012STDY6756503</strain>
    </source>
</reference>
<evidence type="ECO:0000313" key="2">
    <source>
        <dbReference type="Proteomes" id="UP000360750"/>
    </source>
</evidence>
<dbReference type="GeneID" id="60749477"/>
<dbReference type="Pfam" id="PF11305">
    <property type="entry name" value="DUF3107"/>
    <property type="match status" value="1"/>
</dbReference>